<evidence type="ECO:0000259" key="3">
    <source>
        <dbReference type="Pfam" id="PF02470"/>
    </source>
</evidence>
<evidence type="ECO:0000313" key="5">
    <source>
        <dbReference type="EMBL" id="GAB38691.1"/>
    </source>
</evidence>
<feature type="domain" description="Mce/MlaD" evidence="3">
    <location>
        <begin position="51"/>
        <end position="127"/>
    </location>
</feature>
<evidence type="ECO:0000259" key="4">
    <source>
        <dbReference type="Pfam" id="PF11887"/>
    </source>
</evidence>
<dbReference type="RefSeq" id="WP_005204769.1">
    <property type="nucleotide sequence ID" value="NZ_BAFC01000049.1"/>
</dbReference>
<keyword evidence="2" id="KW-0732">Signal</keyword>
<dbReference type="PANTHER" id="PTHR33371">
    <property type="entry name" value="INTERMEMBRANE PHOSPHOLIPID TRANSPORT SYSTEM BINDING PROTEIN MLAD-RELATED"/>
    <property type="match status" value="1"/>
</dbReference>
<evidence type="ECO:0000313" key="6">
    <source>
        <dbReference type="Proteomes" id="UP000005845"/>
    </source>
</evidence>
<dbReference type="GO" id="GO:0005576">
    <property type="term" value="C:extracellular region"/>
    <property type="evidence" value="ECO:0007669"/>
    <property type="project" value="TreeGrafter"/>
</dbReference>
<dbReference type="Pfam" id="PF02470">
    <property type="entry name" value="MlaD"/>
    <property type="match status" value="1"/>
</dbReference>
<protein>
    <submittedName>
        <fullName evidence="5">Mce family protein</fullName>
    </submittedName>
</protein>
<feature type="signal peptide" evidence="2">
    <location>
        <begin position="1"/>
        <end position="30"/>
    </location>
</feature>
<evidence type="ECO:0000256" key="2">
    <source>
        <dbReference type="SAM" id="SignalP"/>
    </source>
</evidence>
<dbReference type="InterPro" id="IPR003399">
    <property type="entry name" value="Mce/MlaD"/>
</dbReference>
<feature type="compositionally biased region" description="Polar residues" evidence="1">
    <location>
        <begin position="415"/>
        <end position="432"/>
    </location>
</feature>
<dbReference type="EMBL" id="BAFC01000049">
    <property type="protein sequence ID" value="GAB38691.1"/>
    <property type="molecule type" value="Genomic_DNA"/>
</dbReference>
<reference evidence="5 6" key="1">
    <citation type="submission" date="2012-02" db="EMBL/GenBank/DDBJ databases">
        <title>Whole genome shotgun sequence of Gordonia sputi NBRC 100414.</title>
        <authorList>
            <person name="Yoshida I."/>
            <person name="Hosoyama A."/>
            <person name="Tsuchikane K."/>
            <person name="Katsumata H."/>
            <person name="Yamazaki S."/>
            <person name="Fujita N."/>
        </authorList>
    </citation>
    <scope>NUCLEOTIDE SEQUENCE [LARGE SCALE GENOMIC DNA]</scope>
    <source>
        <strain evidence="5 6">NBRC 100414</strain>
    </source>
</reference>
<feature type="chain" id="PRO_5038408963" evidence="2">
    <location>
        <begin position="31"/>
        <end position="443"/>
    </location>
</feature>
<feature type="region of interest" description="Disordered" evidence="1">
    <location>
        <begin position="373"/>
        <end position="443"/>
    </location>
</feature>
<dbReference type="eggNOG" id="COG1463">
    <property type="taxonomic scope" value="Bacteria"/>
</dbReference>
<evidence type="ECO:0000256" key="1">
    <source>
        <dbReference type="SAM" id="MobiDB-lite"/>
    </source>
</evidence>
<accession>H5TYY3</accession>
<comment type="caution">
    <text evidence="5">The sequence shown here is derived from an EMBL/GenBank/DDBJ whole genome shotgun (WGS) entry which is preliminary data.</text>
</comment>
<name>H5TYY3_9ACTN</name>
<dbReference type="PROSITE" id="PS51257">
    <property type="entry name" value="PROKAR_LIPOPROTEIN"/>
    <property type="match status" value="1"/>
</dbReference>
<dbReference type="InterPro" id="IPR052336">
    <property type="entry name" value="MlaD_Phospholipid_Transporter"/>
</dbReference>
<organism evidence="5 6">
    <name type="scientific">Gordonia sputi NBRC 100414</name>
    <dbReference type="NCBI Taxonomy" id="1089453"/>
    <lineage>
        <taxon>Bacteria</taxon>
        <taxon>Bacillati</taxon>
        <taxon>Actinomycetota</taxon>
        <taxon>Actinomycetes</taxon>
        <taxon>Mycobacteriales</taxon>
        <taxon>Gordoniaceae</taxon>
        <taxon>Gordonia</taxon>
    </lineage>
</organism>
<dbReference type="InterPro" id="IPR024516">
    <property type="entry name" value="Mce_C"/>
</dbReference>
<gene>
    <name evidence="5" type="primary">mceE</name>
    <name evidence="5" type="ORF">GOSPT_049_00170</name>
</gene>
<dbReference type="AlphaFoldDB" id="H5TYY3"/>
<dbReference type="Pfam" id="PF11887">
    <property type="entry name" value="Mce4_CUP1"/>
    <property type="match status" value="1"/>
</dbReference>
<dbReference type="PANTHER" id="PTHR33371:SF15">
    <property type="entry name" value="LIPOPROTEIN LPRN"/>
    <property type="match status" value="1"/>
</dbReference>
<feature type="domain" description="Mammalian cell entry C-terminal" evidence="4">
    <location>
        <begin position="179"/>
        <end position="324"/>
    </location>
</feature>
<keyword evidence="6" id="KW-1185">Reference proteome</keyword>
<dbReference type="Proteomes" id="UP000005845">
    <property type="component" value="Unassembled WGS sequence"/>
</dbReference>
<proteinExistence type="predicted"/>
<sequence length="443" mass="45566">MLRPNRTRGSRRRSLRGALMIAVVTAIATACGFDGADSLPVPGAQGTGNGSYEISAVIPTAAGLTNNSPVMLNDVTVGSVGNIDVDANWHAAVPIRLNPGVQVPRGSYVKVGMTSVLGSTHLAIVPPDKATTGYLHAGDQIPLPACPEQKNIEQPSGQRVADINSAQQVPQCAYPTTEQVLSALSVVLNGGGLSQLGDITHELSQVLGGNAASIRALVPRLNTLISDLSSQSGDIIDAMDGLDRLSTTINQQKPTVEKALADGPAILAMLNDERDKFTGALSALSGLSKTVNDVLRANTDDIKTIVANLNPTLGALAAAGPALPGATRILFTFPFLEETIPQIVKGDYVNSDLVLDLTVDRLKQTILMTSGLVGPEGVTGQPAGAAKRGLDPFTSPLVPGGEKRPDSADPVPAGTQESTATGTSTAPRTSAPRTPVPANGGGR</sequence>